<organism evidence="1">
    <name type="scientific">hydrocarbon metagenome</name>
    <dbReference type="NCBI Taxonomy" id="938273"/>
    <lineage>
        <taxon>unclassified sequences</taxon>
        <taxon>metagenomes</taxon>
        <taxon>ecological metagenomes</taxon>
    </lineage>
</organism>
<comment type="caution">
    <text evidence="1">The sequence shown here is derived from an EMBL/GenBank/DDBJ whole genome shotgun (WGS) entry which is preliminary data.</text>
</comment>
<evidence type="ECO:0008006" key="2">
    <source>
        <dbReference type="Google" id="ProtNLM"/>
    </source>
</evidence>
<accession>A0A0W8E6D2</accession>
<protein>
    <recommendedName>
        <fullName evidence="2">Nucleotidyltransferase</fullName>
    </recommendedName>
</protein>
<sequence>MAKRILSVPEKFKKFVDNLQIDNESVINRRFKAIAQKVNLDYRNIRYDYGNAHFIGSYGRGTAIKGTGIFNVMVLLQPNHFKRIDTYDGNGQLYLLRELKEKVAEIYPETIIKDQEKGEVVIPFQDGMTIEVIPAFTNSRGNYLYPNISDGGSWNEFNPIKEIETINSLNYMYAGKIKHLARMMRAWQHANNVALPGMLLDNMAMNFMEEWEGKDRSYLFYGSMILAFFEYLAGKRDDQEHWYARGSNRELPRTGLFGDMANTAFKETVEVLKYEEERDYIRADAGWKKIFGDYFPA</sequence>
<dbReference type="Pfam" id="PF18144">
    <property type="entry name" value="SMODS"/>
    <property type="match status" value="1"/>
</dbReference>
<dbReference type="AlphaFoldDB" id="A0A0W8E6D2"/>
<proteinExistence type="predicted"/>
<dbReference type="EMBL" id="LNQE01001865">
    <property type="protein sequence ID" value="KUG03923.1"/>
    <property type="molecule type" value="Genomic_DNA"/>
</dbReference>
<dbReference type="CDD" id="cd05400">
    <property type="entry name" value="NT_2-5OAS_ClassI-CCAase"/>
    <property type="match status" value="1"/>
</dbReference>
<dbReference type="InterPro" id="IPR043519">
    <property type="entry name" value="NT_sf"/>
</dbReference>
<evidence type="ECO:0000313" key="1">
    <source>
        <dbReference type="EMBL" id="KUG03923.1"/>
    </source>
</evidence>
<name>A0A0W8E6D2_9ZZZZ</name>
<dbReference type="SUPFAM" id="SSF81301">
    <property type="entry name" value="Nucleotidyltransferase"/>
    <property type="match status" value="1"/>
</dbReference>
<dbReference type="InterPro" id="IPR006116">
    <property type="entry name" value="NT_2-5OAS_ClassI-CCAase"/>
</dbReference>
<dbReference type="GO" id="GO:0016779">
    <property type="term" value="F:nucleotidyltransferase activity"/>
    <property type="evidence" value="ECO:0007669"/>
    <property type="project" value="InterPro"/>
</dbReference>
<gene>
    <name evidence="1" type="ORF">ASZ90_018703</name>
</gene>
<reference evidence="1" key="1">
    <citation type="journal article" date="2015" name="Proc. Natl. Acad. Sci. U.S.A.">
        <title>Networks of energetic and metabolic interactions define dynamics in microbial communities.</title>
        <authorList>
            <person name="Embree M."/>
            <person name="Liu J.K."/>
            <person name="Al-Bassam M.M."/>
            <person name="Zengler K."/>
        </authorList>
    </citation>
    <scope>NUCLEOTIDE SEQUENCE</scope>
</reference>